<comment type="subcellular location">
    <subcellularLocation>
        <location evidence="1">Membrane</location>
        <topology evidence="1">Multi-pass membrane protein</topology>
    </subcellularLocation>
</comment>
<keyword evidence="7" id="KW-0807">Transducer</keyword>
<evidence type="ECO:0000256" key="7">
    <source>
        <dbReference type="ARBA" id="ARBA00023224"/>
    </source>
</evidence>
<dbReference type="PRINTS" id="PR00237">
    <property type="entry name" value="GPCRRHODOPSN"/>
</dbReference>
<dbReference type="Proteomes" id="UP000663870">
    <property type="component" value="Unassembled WGS sequence"/>
</dbReference>
<dbReference type="EMBL" id="CAJNOT010001307">
    <property type="protein sequence ID" value="CAF1179886.1"/>
    <property type="molecule type" value="Genomic_DNA"/>
</dbReference>
<dbReference type="Proteomes" id="UP000663864">
    <property type="component" value="Unassembled WGS sequence"/>
</dbReference>
<keyword evidence="5 8" id="KW-0472">Membrane</keyword>
<evidence type="ECO:0000256" key="1">
    <source>
        <dbReference type="ARBA" id="ARBA00004141"/>
    </source>
</evidence>
<dbReference type="Proteomes" id="UP000663854">
    <property type="component" value="Unassembled WGS sequence"/>
</dbReference>
<dbReference type="GO" id="GO:0005886">
    <property type="term" value="C:plasma membrane"/>
    <property type="evidence" value="ECO:0007669"/>
    <property type="project" value="TreeGrafter"/>
</dbReference>
<dbReference type="PROSITE" id="PS50262">
    <property type="entry name" value="G_PROTEIN_RECEP_F1_2"/>
    <property type="match status" value="1"/>
</dbReference>
<dbReference type="EMBL" id="CAJOBD010000672">
    <property type="protein sequence ID" value="CAF3704313.1"/>
    <property type="molecule type" value="Genomic_DNA"/>
</dbReference>
<feature type="transmembrane region" description="Helical" evidence="8">
    <location>
        <begin position="23"/>
        <end position="44"/>
    </location>
</feature>
<evidence type="ECO:0000313" key="14">
    <source>
        <dbReference type="Proteomes" id="UP000663854"/>
    </source>
</evidence>
<evidence type="ECO:0000313" key="12">
    <source>
        <dbReference type="EMBL" id="CAF1179886.1"/>
    </source>
</evidence>
<gene>
    <name evidence="13" type="ORF">JBS370_LOCUS9712</name>
    <name evidence="11" type="ORF">JXQ802_LOCUS17367</name>
    <name evidence="10" type="ORF">PYM288_LOCUS13816</name>
    <name evidence="12" type="ORF">ZHD862_LOCUS21697</name>
</gene>
<feature type="transmembrane region" description="Helical" evidence="8">
    <location>
        <begin position="143"/>
        <end position="162"/>
    </location>
</feature>
<organism evidence="10 14">
    <name type="scientific">Rotaria sordida</name>
    <dbReference type="NCBI Taxonomy" id="392033"/>
    <lineage>
        <taxon>Eukaryota</taxon>
        <taxon>Metazoa</taxon>
        <taxon>Spiralia</taxon>
        <taxon>Gnathifera</taxon>
        <taxon>Rotifera</taxon>
        <taxon>Eurotatoria</taxon>
        <taxon>Bdelloidea</taxon>
        <taxon>Philodinida</taxon>
        <taxon>Philodinidae</taxon>
        <taxon>Rotaria</taxon>
    </lineage>
</organism>
<evidence type="ECO:0000256" key="5">
    <source>
        <dbReference type="ARBA" id="ARBA00023136"/>
    </source>
</evidence>
<evidence type="ECO:0000256" key="6">
    <source>
        <dbReference type="ARBA" id="ARBA00023170"/>
    </source>
</evidence>
<evidence type="ECO:0000259" key="9">
    <source>
        <dbReference type="PROSITE" id="PS50262"/>
    </source>
</evidence>
<evidence type="ECO:0000313" key="15">
    <source>
        <dbReference type="Proteomes" id="UP000663870"/>
    </source>
</evidence>
<dbReference type="PANTHER" id="PTHR24243">
    <property type="entry name" value="G-PROTEIN COUPLED RECEPTOR"/>
    <property type="match status" value="1"/>
</dbReference>
<keyword evidence="6" id="KW-0675">Receptor</keyword>
<evidence type="ECO:0000256" key="4">
    <source>
        <dbReference type="ARBA" id="ARBA00023040"/>
    </source>
</evidence>
<dbReference type="AlphaFoldDB" id="A0A814FN07"/>
<dbReference type="Pfam" id="PF00001">
    <property type="entry name" value="7tm_1"/>
    <property type="match status" value="1"/>
</dbReference>
<dbReference type="SUPFAM" id="SSF81321">
    <property type="entry name" value="Family A G protein-coupled receptor-like"/>
    <property type="match status" value="1"/>
</dbReference>
<feature type="transmembrane region" description="Helical" evidence="8">
    <location>
        <begin position="394"/>
        <end position="414"/>
    </location>
</feature>
<feature type="transmembrane region" description="Helical" evidence="8">
    <location>
        <begin position="350"/>
        <end position="374"/>
    </location>
</feature>
<dbReference type="GO" id="GO:0004930">
    <property type="term" value="F:G protein-coupled receptor activity"/>
    <property type="evidence" value="ECO:0007669"/>
    <property type="project" value="UniProtKB-KW"/>
</dbReference>
<evidence type="ECO:0000313" key="13">
    <source>
        <dbReference type="EMBL" id="CAF3704313.1"/>
    </source>
</evidence>
<sequence>MSNQSNNITSISTLVAVEQYMSIYGPFILTSVGIIGNILSILIFLSPRYRRQSSHFYLLSLAISDLCFLCINLIEDTFRNHNELYQSRINILDHSSPTICIFVEYARNTVRLLSSWIVVAFTIERLLVVYHPLKRAIIGRRKMARFVVFSLFIISLLININVPFHYGIIHLSNHFGIEETICDILPKYRSIYMRFAISAMIMVYLLPMCILGFVNMLICSKLWSKSLLTEKNENYQTFEQKQKMKNSSHFNNLCDSVSYLHPSQSTLNTINHVEQCQSQGLSSLDKCQSIGSLTTSEGNITQINSSIWPNRTRKHIESNLVSNSSFKYTTHVKRSSTYVKNYIQSRANRVTITLLLVSCSFLLLNFPYCAVWIANYVHGFRNATLKSIKELTELFMLTNFCINFLLYCASGKVFRMELIYILRCKWKKLYNRNESKRRVNHKFYPKDNMRLQESKSNRRSTNGVIQNLNYYSFKN</sequence>
<dbReference type="EMBL" id="CAJNOH010000287">
    <property type="protein sequence ID" value="CAF0984991.1"/>
    <property type="molecule type" value="Genomic_DNA"/>
</dbReference>
<keyword evidence="15" id="KW-1185">Reference proteome</keyword>
<evidence type="ECO:0000313" key="10">
    <source>
        <dbReference type="EMBL" id="CAF0984991.1"/>
    </source>
</evidence>
<keyword evidence="4" id="KW-0297">G-protein coupled receptor</keyword>
<evidence type="ECO:0000256" key="3">
    <source>
        <dbReference type="ARBA" id="ARBA00022989"/>
    </source>
</evidence>
<protein>
    <recommendedName>
        <fullName evidence="9">G-protein coupled receptors family 1 profile domain-containing protein</fullName>
    </recommendedName>
</protein>
<dbReference type="PANTHER" id="PTHR24243:SF230">
    <property type="entry name" value="G-PROTEIN COUPLED RECEPTORS FAMILY 1 PROFILE DOMAIN-CONTAINING PROTEIN"/>
    <property type="match status" value="1"/>
</dbReference>
<reference evidence="10" key="1">
    <citation type="submission" date="2021-02" db="EMBL/GenBank/DDBJ databases">
        <authorList>
            <person name="Nowell W R."/>
        </authorList>
    </citation>
    <scope>NUCLEOTIDE SEQUENCE</scope>
</reference>
<keyword evidence="2 8" id="KW-0812">Transmembrane</keyword>
<evidence type="ECO:0000313" key="11">
    <source>
        <dbReference type="EMBL" id="CAF1064847.1"/>
    </source>
</evidence>
<dbReference type="InterPro" id="IPR000276">
    <property type="entry name" value="GPCR_Rhodpsn"/>
</dbReference>
<dbReference type="InterPro" id="IPR017452">
    <property type="entry name" value="GPCR_Rhodpsn_7TM"/>
</dbReference>
<dbReference type="Gene3D" id="1.20.1070.10">
    <property type="entry name" value="Rhodopsin 7-helix transmembrane proteins"/>
    <property type="match status" value="1"/>
</dbReference>
<dbReference type="EMBL" id="CAJNOL010000438">
    <property type="protein sequence ID" value="CAF1064847.1"/>
    <property type="molecule type" value="Genomic_DNA"/>
</dbReference>
<feature type="domain" description="G-protein coupled receptors family 1 profile" evidence="9">
    <location>
        <begin position="36"/>
        <end position="407"/>
    </location>
</feature>
<evidence type="ECO:0000256" key="8">
    <source>
        <dbReference type="SAM" id="Phobius"/>
    </source>
</evidence>
<accession>A0A814FN07</accession>
<name>A0A814FN07_9BILA</name>
<evidence type="ECO:0000256" key="2">
    <source>
        <dbReference type="ARBA" id="ARBA00022692"/>
    </source>
</evidence>
<dbReference type="Proteomes" id="UP000663836">
    <property type="component" value="Unassembled WGS sequence"/>
</dbReference>
<keyword evidence="3 8" id="KW-1133">Transmembrane helix</keyword>
<comment type="caution">
    <text evidence="10">The sequence shown here is derived from an EMBL/GenBank/DDBJ whole genome shotgun (WGS) entry which is preliminary data.</text>
</comment>
<proteinExistence type="predicted"/>
<feature type="transmembrane region" description="Helical" evidence="8">
    <location>
        <begin position="195"/>
        <end position="218"/>
    </location>
</feature>